<dbReference type="GO" id="GO:0006518">
    <property type="term" value="P:peptide metabolic process"/>
    <property type="evidence" value="ECO:0007669"/>
    <property type="project" value="TreeGrafter"/>
</dbReference>
<keyword evidence="3 6" id="KW-0378">Hydrolase</keyword>
<evidence type="ECO:0000259" key="8">
    <source>
        <dbReference type="Pfam" id="PF08439"/>
    </source>
</evidence>
<protein>
    <recommendedName>
        <fullName evidence="6">Oligopeptidase F</fullName>
        <ecNumber evidence="6">3.4.24.-</ecNumber>
    </recommendedName>
</protein>
<dbReference type="Gene3D" id="1.20.140.70">
    <property type="entry name" value="Oligopeptidase f, N-terminal domain"/>
    <property type="match status" value="1"/>
</dbReference>
<dbReference type="InterPro" id="IPR045090">
    <property type="entry name" value="Pept_M3A_M3B"/>
</dbReference>
<keyword evidence="1 6" id="KW-0645">Protease</keyword>
<dbReference type="SUPFAM" id="SSF55486">
    <property type="entry name" value="Metalloproteases ('zincins'), catalytic domain"/>
    <property type="match status" value="1"/>
</dbReference>
<dbReference type="PANTHER" id="PTHR11804:SF84">
    <property type="entry name" value="SACCHAROLYSIN"/>
    <property type="match status" value="1"/>
</dbReference>
<dbReference type="Gene3D" id="1.10.287.830">
    <property type="entry name" value="putative peptidase helix hairpin domain like"/>
    <property type="match status" value="1"/>
</dbReference>
<feature type="domain" description="Peptidase M3A/M3B catalytic" evidence="7">
    <location>
        <begin position="207"/>
        <end position="587"/>
    </location>
</feature>
<comment type="similarity">
    <text evidence="6">Belongs to the peptidase M3B family.</text>
</comment>
<evidence type="ECO:0000256" key="1">
    <source>
        <dbReference type="ARBA" id="ARBA00022670"/>
    </source>
</evidence>
<evidence type="ECO:0000256" key="6">
    <source>
        <dbReference type="RuleBase" id="RU368091"/>
    </source>
</evidence>
<feature type="domain" description="Oligopeptidase F N-terminal" evidence="8">
    <location>
        <begin position="117"/>
        <end position="186"/>
    </location>
</feature>
<comment type="cofactor">
    <cofactor evidence="6">
        <name>Zn(2+)</name>
        <dbReference type="ChEBI" id="CHEBI:29105"/>
    </cofactor>
    <text evidence="6">Binds 1 zinc ion.</text>
</comment>
<evidence type="ECO:0000259" key="7">
    <source>
        <dbReference type="Pfam" id="PF01432"/>
    </source>
</evidence>
<dbReference type="NCBIfam" id="TIGR00181">
    <property type="entry name" value="pepF"/>
    <property type="match status" value="1"/>
</dbReference>
<dbReference type="InterPro" id="IPR001567">
    <property type="entry name" value="Pept_M3A_M3B_dom"/>
</dbReference>
<dbReference type="Pfam" id="PF01432">
    <property type="entry name" value="Peptidase_M3"/>
    <property type="match status" value="1"/>
</dbReference>
<accession>A0A1I2S7A1</accession>
<dbReference type="GO" id="GO:0046872">
    <property type="term" value="F:metal ion binding"/>
    <property type="evidence" value="ECO:0007669"/>
    <property type="project" value="UniProtKB-UniRule"/>
</dbReference>
<evidence type="ECO:0000313" key="9">
    <source>
        <dbReference type="EMBL" id="SFG48712.1"/>
    </source>
</evidence>
<evidence type="ECO:0000256" key="3">
    <source>
        <dbReference type="ARBA" id="ARBA00022801"/>
    </source>
</evidence>
<gene>
    <name evidence="9" type="ORF">SAMN02910432_01575</name>
</gene>
<dbReference type="RefSeq" id="WP_046922127.1">
    <property type="nucleotide sequence ID" value="NZ_AYYL01000022.1"/>
</dbReference>
<sequence length="601" mass="69522">MAEVKQLPKREEVPVELTWDLTKIYATDTDFEADFAKVKKEAESFKKYQGKLKENGDTLLEAIKEMFAIQRRLENVYVYASMKNDQDTANAENQAKNATVQKLVAEVSEKLSWFQPELLHLTIEELEEAKKQTPELNEYSQNLREWFEMKDHVLSDKEEALLAGASDIFSAPESTFEVLNDADLKFPVMKDENGDDVELSEGIYGTLLESTDRRVRKEAFQNLYKVYRQFRHTFAMTLSSHNRTENYVAKVRNYSTAQEAALANNHIPVSVYDTLINVTNKHLPLLHRYVALRKKLLNLDEVHMYDLYTPITGEPTLKYTYDEAKEEALKALAVLGDDYLSHVKEAFDNRWIDVVANQGKRGGAYSGGSYDTAPYILLNWQDTLDNLFTLVHEMGHTIHSYYTRHNQPYQYGDYSIFVAEIASTTNENLLTQYLLDHFEDKKVKAYVLNHYLDGFKGTVFRQTQFAEFEKWSHEQDAAGKPLTADVISKYYGELNKRYYGPDIFNDDEISLEWARIPHFYYNYYVYQYATGFAAATTLAQNILNDNPADTQAYLTYLKSGSSEYPIDIMKKAGVDMTNEEYLEKAFDVFEKRLNELEKLIG</sequence>
<dbReference type="Proteomes" id="UP000182635">
    <property type="component" value="Unassembled WGS sequence"/>
</dbReference>
<dbReference type="OrthoDB" id="9766487at2"/>
<keyword evidence="5 6" id="KW-0482">Metalloprotease</keyword>
<name>A0A1I2S7A1_9LACO</name>
<dbReference type="GO" id="GO:0006508">
    <property type="term" value="P:proteolysis"/>
    <property type="evidence" value="ECO:0007669"/>
    <property type="project" value="UniProtKB-KW"/>
</dbReference>
<dbReference type="PANTHER" id="PTHR11804">
    <property type="entry name" value="PROTEASE M3 THIMET OLIGOPEPTIDASE-RELATED"/>
    <property type="match status" value="1"/>
</dbReference>
<evidence type="ECO:0000256" key="5">
    <source>
        <dbReference type="ARBA" id="ARBA00023049"/>
    </source>
</evidence>
<dbReference type="Pfam" id="PF08439">
    <property type="entry name" value="Peptidase_M3_N"/>
    <property type="match status" value="1"/>
</dbReference>
<keyword evidence="2 6" id="KW-0479">Metal-binding</keyword>
<dbReference type="InterPro" id="IPR013647">
    <property type="entry name" value="OligopepF_N_dom"/>
</dbReference>
<proteinExistence type="inferred from homology"/>
<dbReference type="Gene3D" id="1.10.1370.20">
    <property type="entry name" value="Oligoendopeptidase f, C-terminal domain"/>
    <property type="match status" value="1"/>
</dbReference>
<evidence type="ECO:0000256" key="4">
    <source>
        <dbReference type="ARBA" id="ARBA00022833"/>
    </source>
</evidence>
<dbReference type="CDD" id="cd09608">
    <property type="entry name" value="M3B_PepF"/>
    <property type="match status" value="1"/>
</dbReference>
<evidence type="ECO:0000313" key="10">
    <source>
        <dbReference type="Proteomes" id="UP000182635"/>
    </source>
</evidence>
<dbReference type="AlphaFoldDB" id="A0A1I2S7A1"/>
<evidence type="ECO:0000256" key="2">
    <source>
        <dbReference type="ARBA" id="ARBA00022723"/>
    </source>
</evidence>
<dbReference type="InterPro" id="IPR042088">
    <property type="entry name" value="OligoPept_F_C"/>
</dbReference>
<reference evidence="10" key="1">
    <citation type="submission" date="2016-10" db="EMBL/GenBank/DDBJ databases">
        <authorList>
            <person name="Varghese N."/>
            <person name="Submissions S."/>
        </authorList>
    </citation>
    <scope>NUCLEOTIDE SEQUENCE [LARGE SCALE GENOMIC DNA]</scope>
    <source>
        <strain evidence="10">DSM 20403</strain>
    </source>
</reference>
<dbReference type="EC" id="3.4.24.-" evidence="6"/>
<dbReference type="InterPro" id="IPR004438">
    <property type="entry name" value="Peptidase_M3B"/>
</dbReference>
<organism evidence="9 10">
    <name type="scientific">Ligilactobacillus ruminis DSM 20403 = NBRC 102161</name>
    <dbReference type="NCBI Taxonomy" id="1423798"/>
    <lineage>
        <taxon>Bacteria</taxon>
        <taxon>Bacillati</taxon>
        <taxon>Bacillota</taxon>
        <taxon>Bacilli</taxon>
        <taxon>Lactobacillales</taxon>
        <taxon>Lactobacillaceae</taxon>
        <taxon>Ligilactobacillus</taxon>
    </lineage>
</organism>
<comment type="function">
    <text evidence="6">Has oligopeptidase activity and degrades a variety of small bioactive peptides.</text>
</comment>
<keyword evidence="4 6" id="KW-0862">Zinc</keyword>
<dbReference type="GO" id="GO:0004222">
    <property type="term" value="F:metalloendopeptidase activity"/>
    <property type="evidence" value="ECO:0007669"/>
    <property type="project" value="UniProtKB-UniRule"/>
</dbReference>
<dbReference type="EMBL" id="FOPI01000026">
    <property type="protein sequence ID" value="SFG48712.1"/>
    <property type="molecule type" value="Genomic_DNA"/>
</dbReference>